<keyword evidence="3 5" id="KW-1133">Transmembrane helix</keyword>
<feature type="transmembrane region" description="Helical" evidence="5">
    <location>
        <begin position="36"/>
        <end position="57"/>
    </location>
</feature>
<dbReference type="EMBL" id="CAJZBQ010000060">
    <property type="protein sequence ID" value="CAG9334903.1"/>
    <property type="molecule type" value="Genomic_DNA"/>
</dbReference>
<comment type="caution">
    <text evidence="6">The sequence shown here is derived from an EMBL/GenBank/DDBJ whole genome shotgun (WGS) entry which is preliminary data.</text>
</comment>
<keyword evidence="2 5" id="KW-0812">Transmembrane</keyword>
<proteinExistence type="predicted"/>
<dbReference type="InterPro" id="IPR013714">
    <property type="entry name" value="Golgi_TVP15"/>
</dbReference>
<keyword evidence="7" id="KW-1185">Reference proteome</keyword>
<dbReference type="GO" id="GO:0016020">
    <property type="term" value="C:membrane"/>
    <property type="evidence" value="ECO:0007669"/>
    <property type="project" value="UniProtKB-SubCell"/>
</dbReference>
<feature type="transmembrane region" description="Helical" evidence="5">
    <location>
        <begin position="9"/>
        <end position="30"/>
    </location>
</feature>
<accession>A0AAU9KNH6</accession>
<comment type="subcellular location">
    <subcellularLocation>
        <location evidence="1">Membrane</location>
        <topology evidence="1">Multi-pass membrane protein</topology>
    </subcellularLocation>
</comment>
<evidence type="ECO:0000256" key="4">
    <source>
        <dbReference type="ARBA" id="ARBA00023136"/>
    </source>
</evidence>
<feature type="transmembrane region" description="Helical" evidence="5">
    <location>
        <begin position="100"/>
        <end position="120"/>
    </location>
</feature>
<evidence type="ECO:0000256" key="2">
    <source>
        <dbReference type="ARBA" id="ARBA00022692"/>
    </source>
</evidence>
<reference evidence="6" key="1">
    <citation type="submission" date="2021-09" db="EMBL/GenBank/DDBJ databases">
        <authorList>
            <consortium name="AG Swart"/>
            <person name="Singh M."/>
            <person name="Singh A."/>
            <person name="Seah K."/>
            <person name="Emmerich C."/>
        </authorList>
    </citation>
    <scope>NUCLEOTIDE SEQUENCE</scope>
    <source>
        <strain evidence="6">ATCC30299</strain>
    </source>
</reference>
<sequence>MGLLNYASLGIKLFTIATAIISFVLGATTIAGEVGYTSILVCIYLMLFSLIIICAEVSPYISGNYIARFFPFIESQLGKSLFMAVLASFCFGYEMGEYGFATGVLLFVSAALGVAISAVSRRSAQRESFKTQSQFYNDEDMYGS</sequence>
<dbReference type="AlphaFoldDB" id="A0AAU9KNH6"/>
<organism evidence="6 7">
    <name type="scientific">Blepharisma stoltei</name>
    <dbReference type="NCBI Taxonomy" id="1481888"/>
    <lineage>
        <taxon>Eukaryota</taxon>
        <taxon>Sar</taxon>
        <taxon>Alveolata</taxon>
        <taxon>Ciliophora</taxon>
        <taxon>Postciliodesmatophora</taxon>
        <taxon>Heterotrichea</taxon>
        <taxon>Heterotrichida</taxon>
        <taxon>Blepharismidae</taxon>
        <taxon>Blepharisma</taxon>
    </lineage>
</organism>
<evidence type="ECO:0000256" key="5">
    <source>
        <dbReference type="SAM" id="Phobius"/>
    </source>
</evidence>
<dbReference type="Pfam" id="PF08507">
    <property type="entry name" value="COPI_assoc"/>
    <property type="match status" value="1"/>
</dbReference>
<evidence type="ECO:0000313" key="6">
    <source>
        <dbReference type="EMBL" id="CAG9334903.1"/>
    </source>
</evidence>
<evidence type="ECO:0000256" key="3">
    <source>
        <dbReference type="ARBA" id="ARBA00022989"/>
    </source>
</evidence>
<protein>
    <submittedName>
        <fullName evidence="6">Uncharacterized protein</fullName>
    </submittedName>
</protein>
<keyword evidence="4 5" id="KW-0472">Membrane</keyword>
<dbReference type="Proteomes" id="UP001162131">
    <property type="component" value="Unassembled WGS sequence"/>
</dbReference>
<evidence type="ECO:0000256" key="1">
    <source>
        <dbReference type="ARBA" id="ARBA00004141"/>
    </source>
</evidence>
<gene>
    <name evidence="6" type="ORF">BSTOLATCC_MIC62487</name>
</gene>
<name>A0AAU9KNH6_9CILI</name>
<evidence type="ECO:0000313" key="7">
    <source>
        <dbReference type="Proteomes" id="UP001162131"/>
    </source>
</evidence>